<dbReference type="GO" id="GO:0005615">
    <property type="term" value="C:extracellular space"/>
    <property type="evidence" value="ECO:0007669"/>
    <property type="project" value="TreeGrafter"/>
</dbReference>
<proteinExistence type="predicted"/>
<dbReference type="GO" id="GO:0005178">
    <property type="term" value="F:integrin binding"/>
    <property type="evidence" value="ECO:0007669"/>
    <property type="project" value="TreeGrafter"/>
</dbReference>
<dbReference type="GO" id="GO:0007165">
    <property type="term" value="P:signal transduction"/>
    <property type="evidence" value="ECO:0007669"/>
    <property type="project" value="TreeGrafter"/>
</dbReference>
<dbReference type="Proteomes" id="UP000478052">
    <property type="component" value="Unassembled WGS sequence"/>
</dbReference>
<evidence type="ECO:0000256" key="1">
    <source>
        <dbReference type="ARBA" id="ARBA00022729"/>
    </source>
</evidence>
<dbReference type="Pfam" id="PF00219">
    <property type="entry name" value="IGFBP"/>
    <property type="match status" value="1"/>
</dbReference>
<dbReference type="PROSITE" id="PS00222">
    <property type="entry name" value="IGFBP_N_1"/>
    <property type="match status" value="1"/>
</dbReference>
<dbReference type="EMBL" id="VUJU01007228">
    <property type="protein sequence ID" value="KAF0746399.1"/>
    <property type="molecule type" value="Genomic_DNA"/>
</dbReference>
<feature type="non-terminal residue" evidence="4">
    <location>
        <position position="1"/>
    </location>
</feature>
<keyword evidence="2" id="KW-1015">Disulfide bond</keyword>
<dbReference type="InterPro" id="IPR050941">
    <property type="entry name" value="CCN"/>
</dbReference>
<dbReference type="InterPro" id="IPR009030">
    <property type="entry name" value="Growth_fac_rcpt_cys_sf"/>
</dbReference>
<feature type="domain" description="IGFBP N-terminal" evidence="3">
    <location>
        <begin position="1"/>
        <end position="72"/>
    </location>
</feature>
<dbReference type="PROSITE" id="PS51323">
    <property type="entry name" value="IGFBP_N_2"/>
    <property type="match status" value="1"/>
</dbReference>
<accession>A0A6G0XZI0</accession>
<dbReference type="OrthoDB" id="365605at2759"/>
<protein>
    <submittedName>
        <fullName evidence="4">Protein CYR61</fullName>
    </submittedName>
</protein>
<dbReference type="InterPro" id="IPR000867">
    <property type="entry name" value="IGFBP-like"/>
</dbReference>
<keyword evidence="1" id="KW-0732">Signal</keyword>
<name>A0A6G0XZI0_APHCR</name>
<comment type="caution">
    <text evidence="4">The sequence shown here is derived from an EMBL/GenBank/DDBJ whole genome shotgun (WGS) entry which is preliminary data.</text>
</comment>
<dbReference type="SMART" id="SM00121">
    <property type="entry name" value="IB"/>
    <property type="match status" value="1"/>
</dbReference>
<evidence type="ECO:0000256" key="2">
    <source>
        <dbReference type="ARBA" id="ARBA00023157"/>
    </source>
</evidence>
<dbReference type="AlphaFoldDB" id="A0A6G0XZI0"/>
<keyword evidence="5" id="KW-1185">Reference proteome</keyword>
<evidence type="ECO:0000313" key="4">
    <source>
        <dbReference type="EMBL" id="KAF0746399.1"/>
    </source>
</evidence>
<sequence>VRSHCAYPCQCTNRDPVCEPGVPHTRDGCGCCPVCARQDGDPCDGIAVCDQRKGLVCQYDDYYSAAGVCRADYRKHVRDLLFLYSTPSAVPTNLPLHELADR</sequence>
<dbReference type="PANTHER" id="PTHR11348">
    <property type="entry name" value="CONNECTIVE TISSUE GROWTH FACTOR-RELATED"/>
    <property type="match status" value="1"/>
</dbReference>
<dbReference type="InterPro" id="IPR017891">
    <property type="entry name" value="Insulin_GF-bd_Cys-rich_CS"/>
</dbReference>
<dbReference type="SUPFAM" id="SSF57184">
    <property type="entry name" value="Growth factor receptor domain"/>
    <property type="match status" value="1"/>
</dbReference>
<gene>
    <name evidence="4" type="ORF">FWK35_00029939</name>
</gene>
<dbReference type="GO" id="GO:0045597">
    <property type="term" value="P:positive regulation of cell differentiation"/>
    <property type="evidence" value="ECO:0007669"/>
    <property type="project" value="TreeGrafter"/>
</dbReference>
<dbReference type="GO" id="GO:0008201">
    <property type="term" value="F:heparin binding"/>
    <property type="evidence" value="ECO:0007669"/>
    <property type="project" value="TreeGrafter"/>
</dbReference>
<evidence type="ECO:0000313" key="5">
    <source>
        <dbReference type="Proteomes" id="UP000478052"/>
    </source>
</evidence>
<dbReference type="PANTHER" id="PTHR11348:SF17">
    <property type="entry name" value="CCN"/>
    <property type="match status" value="1"/>
</dbReference>
<organism evidence="4 5">
    <name type="scientific">Aphis craccivora</name>
    <name type="common">Cowpea aphid</name>
    <dbReference type="NCBI Taxonomy" id="307492"/>
    <lineage>
        <taxon>Eukaryota</taxon>
        <taxon>Metazoa</taxon>
        <taxon>Ecdysozoa</taxon>
        <taxon>Arthropoda</taxon>
        <taxon>Hexapoda</taxon>
        <taxon>Insecta</taxon>
        <taxon>Pterygota</taxon>
        <taxon>Neoptera</taxon>
        <taxon>Paraneoptera</taxon>
        <taxon>Hemiptera</taxon>
        <taxon>Sternorrhyncha</taxon>
        <taxon>Aphidomorpha</taxon>
        <taxon>Aphidoidea</taxon>
        <taxon>Aphididae</taxon>
        <taxon>Aphidini</taxon>
        <taxon>Aphis</taxon>
        <taxon>Aphis</taxon>
    </lineage>
</organism>
<dbReference type="GO" id="GO:0031012">
    <property type="term" value="C:extracellular matrix"/>
    <property type="evidence" value="ECO:0007669"/>
    <property type="project" value="TreeGrafter"/>
</dbReference>
<evidence type="ECO:0000259" key="3">
    <source>
        <dbReference type="PROSITE" id="PS51323"/>
    </source>
</evidence>
<dbReference type="GO" id="GO:0007155">
    <property type="term" value="P:cell adhesion"/>
    <property type="evidence" value="ECO:0007669"/>
    <property type="project" value="TreeGrafter"/>
</dbReference>
<reference evidence="4 5" key="1">
    <citation type="submission" date="2019-08" db="EMBL/GenBank/DDBJ databases">
        <title>Whole genome of Aphis craccivora.</title>
        <authorList>
            <person name="Voronova N.V."/>
            <person name="Shulinski R.S."/>
            <person name="Bandarenka Y.V."/>
            <person name="Zhorov D.G."/>
            <person name="Warner D."/>
        </authorList>
    </citation>
    <scope>NUCLEOTIDE SEQUENCE [LARGE SCALE GENOMIC DNA]</scope>
    <source>
        <strain evidence="4">180601</strain>
        <tissue evidence="4">Whole Body</tissue>
    </source>
</reference>